<dbReference type="AlphaFoldDB" id="A0A4Y2R4V3"/>
<keyword evidence="2" id="KW-1185">Reference proteome</keyword>
<gene>
    <name evidence="1" type="ORF">AVEN_130001_1</name>
</gene>
<comment type="caution">
    <text evidence="1">The sequence shown here is derived from an EMBL/GenBank/DDBJ whole genome shotgun (WGS) entry which is preliminary data.</text>
</comment>
<dbReference type="OrthoDB" id="8063677at2759"/>
<evidence type="ECO:0000313" key="2">
    <source>
        <dbReference type="Proteomes" id="UP000499080"/>
    </source>
</evidence>
<accession>A0A4Y2R4V3</accession>
<dbReference type="Pfam" id="PF14223">
    <property type="entry name" value="Retrotran_gag_2"/>
    <property type="match status" value="1"/>
</dbReference>
<dbReference type="Proteomes" id="UP000499080">
    <property type="component" value="Unassembled WGS sequence"/>
</dbReference>
<name>A0A4Y2R4V3_ARAVE</name>
<reference evidence="1 2" key="1">
    <citation type="journal article" date="2019" name="Sci. Rep.">
        <title>Orb-weaving spider Araneus ventricosus genome elucidates the spidroin gene catalogue.</title>
        <authorList>
            <person name="Kono N."/>
            <person name="Nakamura H."/>
            <person name="Ohtoshi R."/>
            <person name="Moran D.A.P."/>
            <person name="Shinohara A."/>
            <person name="Yoshida Y."/>
            <person name="Fujiwara M."/>
            <person name="Mori M."/>
            <person name="Tomita M."/>
            <person name="Arakawa K."/>
        </authorList>
    </citation>
    <scope>NUCLEOTIDE SEQUENCE [LARGE SCALE GENOMIC DNA]</scope>
</reference>
<sequence>MLTLRFSHKSFVQPGWPLDVLLQAEYKCVPVHPESSPGKQLIPICQTSSQISTSGTEPPLSEKTTDKDIRYYYLPKDQAYSTLYLSISKECRKLISDTDDGKQAWLKLKTRFEPSTRARIVALLDEYFSSRYIPCGEIRIFVAKLRDITIQLKDARAKNQMNTC</sequence>
<dbReference type="EMBL" id="BGPR01015743">
    <property type="protein sequence ID" value="GBN70450.1"/>
    <property type="molecule type" value="Genomic_DNA"/>
</dbReference>
<evidence type="ECO:0000313" key="1">
    <source>
        <dbReference type="EMBL" id="GBN70450.1"/>
    </source>
</evidence>
<proteinExistence type="predicted"/>
<protein>
    <submittedName>
        <fullName evidence="1">Uncharacterized protein</fullName>
    </submittedName>
</protein>
<organism evidence="1 2">
    <name type="scientific">Araneus ventricosus</name>
    <name type="common">Orbweaver spider</name>
    <name type="synonym">Epeira ventricosa</name>
    <dbReference type="NCBI Taxonomy" id="182803"/>
    <lineage>
        <taxon>Eukaryota</taxon>
        <taxon>Metazoa</taxon>
        <taxon>Ecdysozoa</taxon>
        <taxon>Arthropoda</taxon>
        <taxon>Chelicerata</taxon>
        <taxon>Arachnida</taxon>
        <taxon>Araneae</taxon>
        <taxon>Araneomorphae</taxon>
        <taxon>Entelegynae</taxon>
        <taxon>Araneoidea</taxon>
        <taxon>Araneidae</taxon>
        <taxon>Araneus</taxon>
    </lineage>
</organism>